<dbReference type="EMBL" id="UYWW01001446">
    <property type="protein sequence ID" value="VDM10511.1"/>
    <property type="molecule type" value="Genomic_DNA"/>
</dbReference>
<reference evidence="2 3" key="1">
    <citation type="submission" date="2018-11" db="EMBL/GenBank/DDBJ databases">
        <authorList>
            <consortium name="Pathogen Informatics"/>
        </authorList>
    </citation>
    <scope>NUCLEOTIDE SEQUENCE [LARGE SCALE GENOMIC DNA]</scope>
</reference>
<dbReference type="InParanoid" id="A0A3P7DKX5"/>
<name>A0A3P7DKX5_WUCBA</name>
<evidence type="ECO:0000313" key="3">
    <source>
        <dbReference type="Proteomes" id="UP000270924"/>
    </source>
</evidence>
<organism evidence="2 3">
    <name type="scientific">Wuchereria bancrofti</name>
    <dbReference type="NCBI Taxonomy" id="6293"/>
    <lineage>
        <taxon>Eukaryota</taxon>
        <taxon>Metazoa</taxon>
        <taxon>Ecdysozoa</taxon>
        <taxon>Nematoda</taxon>
        <taxon>Chromadorea</taxon>
        <taxon>Rhabditida</taxon>
        <taxon>Spirurina</taxon>
        <taxon>Spiruromorpha</taxon>
        <taxon>Filarioidea</taxon>
        <taxon>Onchocercidae</taxon>
        <taxon>Wuchereria</taxon>
    </lineage>
</organism>
<sequence>MIHETTPKQNAKRIAERALRNVPWHLITYMHKNNIAAKPPIQINRSSVFHSSCLIPNRPSRYEEQLYRDKKKQNRIKCFTSTIPQKLKKYFTAIFRSQSLINDMDEKLSSISDHPSKYSSQRHPRRMLRRQLAIS</sequence>
<keyword evidence="3" id="KW-1185">Reference proteome</keyword>
<accession>A0A3P7DKX5</accession>
<dbReference type="Proteomes" id="UP000270924">
    <property type="component" value="Unassembled WGS sequence"/>
</dbReference>
<feature type="region of interest" description="Disordered" evidence="1">
    <location>
        <begin position="111"/>
        <end position="135"/>
    </location>
</feature>
<evidence type="ECO:0000256" key="1">
    <source>
        <dbReference type="SAM" id="MobiDB-lite"/>
    </source>
</evidence>
<evidence type="ECO:0000313" key="2">
    <source>
        <dbReference type="EMBL" id="VDM10511.1"/>
    </source>
</evidence>
<feature type="compositionally biased region" description="Basic residues" evidence="1">
    <location>
        <begin position="120"/>
        <end position="129"/>
    </location>
</feature>
<dbReference type="AlphaFoldDB" id="A0A3P7DKX5"/>
<dbReference type="OrthoDB" id="5833831at2759"/>
<protein>
    <submittedName>
        <fullName evidence="2">Uncharacterized protein</fullName>
    </submittedName>
</protein>
<proteinExistence type="predicted"/>
<gene>
    <name evidence="2" type="ORF">WBA_LOCUS3897</name>
</gene>